<dbReference type="InterPro" id="IPR010071">
    <property type="entry name" value="AA_adenyl_dom"/>
</dbReference>
<evidence type="ECO:0000259" key="8">
    <source>
        <dbReference type="PROSITE" id="PS50075"/>
    </source>
</evidence>
<evidence type="ECO:0008006" key="12">
    <source>
        <dbReference type="Google" id="ProtNLM"/>
    </source>
</evidence>
<dbReference type="GO" id="GO:0044550">
    <property type="term" value="P:secondary metabolite biosynthetic process"/>
    <property type="evidence" value="ECO:0007669"/>
    <property type="project" value="UniProtKB-ARBA"/>
</dbReference>
<dbReference type="GO" id="GO:0031177">
    <property type="term" value="F:phosphopantetheine binding"/>
    <property type="evidence" value="ECO:0007669"/>
    <property type="project" value="InterPro"/>
</dbReference>
<dbReference type="PANTHER" id="PTHR43775:SF37">
    <property type="entry name" value="SI:DKEY-61P9.11"/>
    <property type="match status" value="1"/>
</dbReference>
<evidence type="ECO:0000259" key="9">
    <source>
        <dbReference type="PROSITE" id="PS52004"/>
    </source>
</evidence>
<keyword evidence="11" id="KW-1185">Reference proteome</keyword>
<dbReference type="InterPro" id="IPR020841">
    <property type="entry name" value="PKS_Beta-ketoAc_synthase_dom"/>
</dbReference>
<dbReference type="Pfam" id="PF00698">
    <property type="entry name" value="Acyl_transf_1"/>
    <property type="match status" value="1"/>
</dbReference>
<dbReference type="FunFam" id="3.40.47.10:FF:000042">
    <property type="entry name" value="Polyketide synthase Pks13"/>
    <property type="match status" value="1"/>
</dbReference>
<dbReference type="Proteomes" id="UP000019141">
    <property type="component" value="Unassembled WGS sequence"/>
</dbReference>
<dbReference type="InterPro" id="IPR013968">
    <property type="entry name" value="PKS_KR"/>
</dbReference>
<evidence type="ECO:0000256" key="6">
    <source>
        <dbReference type="ARBA" id="ARBA00023098"/>
    </source>
</evidence>
<dbReference type="Pfam" id="PF02801">
    <property type="entry name" value="Ketoacyl-synt_C"/>
    <property type="match status" value="1"/>
</dbReference>
<dbReference type="InterPro" id="IPR050091">
    <property type="entry name" value="PKS_NRPS_Biosynth_Enz"/>
</dbReference>
<dbReference type="HOGENOM" id="CLU_000022_35_2_7"/>
<dbReference type="Gene3D" id="3.40.50.720">
    <property type="entry name" value="NAD(P)-binding Rossmann-like Domain"/>
    <property type="match status" value="1"/>
</dbReference>
<evidence type="ECO:0000256" key="7">
    <source>
        <dbReference type="ARBA" id="ARBA00023268"/>
    </source>
</evidence>
<evidence type="ECO:0000313" key="10">
    <source>
        <dbReference type="EMBL" id="ETX01973.1"/>
    </source>
</evidence>
<proteinExistence type="predicted"/>
<comment type="caution">
    <text evidence="10">The sequence shown here is derived from an EMBL/GenBank/DDBJ whole genome shotgun (WGS) entry which is preliminary data.</text>
</comment>
<evidence type="ECO:0000313" key="11">
    <source>
        <dbReference type="Proteomes" id="UP000019141"/>
    </source>
</evidence>
<dbReference type="PATRIC" id="fig|1429438.4.peg.1207"/>
<dbReference type="InterPro" id="IPR020806">
    <property type="entry name" value="PKS_PP-bd"/>
</dbReference>
<dbReference type="PROSITE" id="PS00455">
    <property type="entry name" value="AMP_BINDING"/>
    <property type="match status" value="1"/>
</dbReference>
<dbReference type="CDD" id="cd00833">
    <property type="entry name" value="PKS"/>
    <property type="match status" value="1"/>
</dbReference>
<dbReference type="InterPro" id="IPR016039">
    <property type="entry name" value="Thiolase-like"/>
</dbReference>
<accession>W4LVP7</accession>
<dbReference type="InterPro" id="IPR042099">
    <property type="entry name" value="ANL_N_sf"/>
</dbReference>
<dbReference type="SUPFAM" id="SSF56801">
    <property type="entry name" value="Acetyl-CoA synthetase-like"/>
    <property type="match status" value="1"/>
</dbReference>
<gene>
    <name evidence="10" type="ORF">ETSY1_05325</name>
</gene>
<dbReference type="GO" id="GO:0005886">
    <property type="term" value="C:plasma membrane"/>
    <property type="evidence" value="ECO:0007669"/>
    <property type="project" value="TreeGrafter"/>
</dbReference>
<dbReference type="InterPro" id="IPR014030">
    <property type="entry name" value="Ketoacyl_synth_N"/>
</dbReference>
<dbReference type="GO" id="GO:0004315">
    <property type="term" value="F:3-oxoacyl-[acyl-carrier-protein] synthase activity"/>
    <property type="evidence" value="ECO:0007669"/>
    <property type="project" value="InterPro"/>
</dbReference>
<organism evidence="10 11">
    <name type="scientific">Entotheonella factor</name>
    <dbReference type="NCBI Taxonomy" id="1429438"/>
    <lineage>
        <taxon>Bacteria</taxon>
        <taxon>Pseudomonadati</taxon>
        <taxon>Nitrospinota/Tectimicrobiota group</taxon>
        <taxon>Candidatus Tectimicrobiota</taxon>
        <taxon>Candidatus Entotheonellia</taxon>
        <taxon>Candidatus Entotheonellales</taxon>
        <taxon>Candidatus Entotheonellaceae</taxon>
        <taxon>Candidatus Entotheonella</taxon>
    </lineage>
</organism>
<dbReference type="InterPro" id="IPR001227">
    <property type="entry name" value="Ac_transferase_dom_sf"/>
</dbReference>
<evidence type="ECO:0000256" key="2">
    <source>
        <dbReference type="ARBA" id="ARBA00022450"/>
    </source>
</evidence>
<dbReference type="SUPFAM" id="SSF51735">
    <property type="entry name" value="NAD(P)-binding Rossmann-fold domains"/>
    <property type="match status" value="2"/>
</dbReference>
<dbReference type="SUPFAM" id="SSF53901">
    <property type="entry name" value="Thiolase-like"/>
    <property type="match status" value="1"/>
</dbReference>
<dbReference type="Pfam" id="PF00501">
    <property type="entry name" value="AMP-binding"/>
    <property type="match status" value="1"/>
</dbReference>
<dbReference type="InterPro" id="IPR057326">
    <property type="entry name" value="KR_dom"/>
</dbReference>
<dbReference type="Pfam" id="PF08659">
    <property type="entry name" value="KR"/>
    <property type="match status" value="1"/>
</dbReference>
<dbReference type="Gene3D" id="3.30.70.3290">
    <property type="match status" value="1"/>
</dbReference>
<evidence type="ECO:0000256" key="3">
    <source>
        <dbReference type="ARBA" id="ARBA00022553"/>
    </source>
</evidence>
<dbReference type="Pfam" id="PF00975">
    <property type="entry name" value="Thioesterase"/>
    <property type="match status" value="1"/>
</dbReference>
<dbReference type="Pfam" id="PF22621">
    <property type="entry name" value="CurL-like_PKS_C"/>
    <property type="match status" value="1"/>
</dbReference>
<dbReference type="FunFam" id="3.30.300.30:FF:000010">
    <property type="entry name" value="Enterobactin synthetase component F"/>
    <property type="match status" value="1"/>
</dbReference>
<name>W4LVP7_ENTF1</name>
<dbReference type="SMART" id="SM00823">
    <property type="entry name" value="PKS_PP"/>
    <property type="match status" value="2"/>
</dbReference>
<keyword evidence="2" id="KW-0596">Phosphopantetheine</keyword>
<dbReference type="CDD" id="cd08953">
    <property type="entry name" value="KR_2_SDR_x"/>
    <property type="match status" value="1"/>
</dbReference>
<protein>
    <recommendedName>
        <fullName evidence="12">Carrier domain-containing protein</fullName>
    </recommendedName>
</protein>
<dbReference type="EMBL" id="AZHW01000185">
    <property type="protein sequence ID" value="ETX01973.1"/>
    <property type="molecule type" value="Genomic_DNA"/>
</dbReference>
<dbReference type="Pfam" id="PF13193">
    <property type="entry name" value="AMP-binding_C"/>
    <property type="match status" value="1"/>
</dbReference>
<feature type="domain" description="Carrier" evidence="8">
    <location>
        <begin position="529"/>
        <end position="604"/>
    </location>
</feature>
<dbReference type="SMART" id="SM00825">
    <property type="entry name" value="PKS_KS"/>
    <property type="match status" value="1"/>
</dbReference>
<dbReference type="InterPro" id="IPR036736">
    <property type="entry name" value="ACP-like_sf"/>
</dbReference>
<dbReference type="Pfam" id="PF00109">
    <property type="entry name" value="ketoacyl-synt"/>
    <property type="match status" value="1"/>
</dbReference>
<dbReference type="FunFam" id="2.30.38.10:FF:000001">
    <property type="entry name" value="Non-ribosomal peptide synthetase PvdI"/>
    <property type="match status" value="1"/>
</dbReference>
<dbReference type="SUPFAM" id="SSF52151">
    <property type="entry name" value="FabD/lysophospholipase-like"/>
    <property type="match status" value="1"/>
</dbReference>
<dbReference type="InterPro" id="IPR001031">
    <property type="entry name" value="Thioesterase"/>
</dbReference>
<dbReference type="PROSITE" id="PS50075">
    <property type="entry name" value="CARRIER"/>
    <property type="match status" value="2"/>
</dbReference>
<evidence type="ECO:0000256" key="5">
    <source>
        <dbReference type="ARBA" id="ARBA00022832"/>
    </source>
</evidence>
<keyword evidence="5" id="KW-0276">Fatty acid metabolism</keyword>
<dbReference type="InterPro" id="IPR049490">
    <property type="entry name" value="C883_1060-like_KR_N"/>
</dbReference>
<dbReference type="Gene3D" id="3.40.50.12780">
    <property type="entry name" value="N-terminal domain of ligase-like"/>
    <property type="match status" value="1"/>
</dbReference>
<dbReference type="InterPro" id="IPR020845">
    <property type="entry name" value="AMP-binding_CS"/>
</dbReference>
<dbReference type="InterPro" id="IPR016035">
    <property type="entry name" value="Acyl_Trfase/lysoPLipase"/>
</dbReference>
<dbReference type="Pfam" id="PF00550">
    <property type="entry name" value="PP-binding"/>
    <property type="match status" value="2"/>
</dbReference>
<dbReference type="GO" id="GO:0071770">
    <property type="term" value="P:DIM/DIP cell wall layer assembly"/>
    <property type="evidence" value="ECO:0007669"/>
    <property type="project" value="TreeGrafter"/>
</dbReference>
<dbReference type="InterPro" id="IPR018201">
    <property type="entry name" value="Ketoacyl_synth_AS"/>
</dbReference>
<dbReference type="Pfam" id="PF21394">
    <property type="entry name" value="Beta-ketacyl_N"/>
    <property type="match status" value="1"/>
</dbReference>
<feature type="domain" description="Carrier" evidence="8">
    <location>
        <begin position="2062"/>
        <end position="2137"/>
    </location>
</feature>
<dbReference type="GO" id="GO:0004312">
    <property type="term" value="F:fatty acid synthase activity"/>
    <property type="evidence" value="ECO:0007669"/>
    <property type="project" value="TreeGrafter"/>
</dbReference>
<dbReference type="SUPFAM" id="SSF53474">
    <property type="entry name" value="alpha/beta-Hydrolases"/>
    <property type="match status" value="1"/>
</dbReference>
<dbReference type="NCBIfam" id="TIGR01733">
    <property type="entry name" value="AA-adenyl-dom"/>
    <property type="match status" value="1"/>
</dbReference>
<dbReference type="Gene3D" id="3.30.300.30">
    <property type="match status" value="1"/>
</dbReference>
<dbReference type="InterPro" id="IPR000873">
    <property type="entry name" value="AMP-dep_synth/lig_dom"/>
</dbReference>
<dbReference type="CDD" id="cd17643">
    <property type="entry name" value="A_NRPS_Cytc1-like"/>
    <property type="match status" value="1"/>
</dbReference>
<dbReference type="Gene3D" id="3.40.50.1820">
    <property type="entry name" value="alpha/beta hydrolase"/>
    <property type="match status" value="1"/>
</dbReference>
<sequence length="2426" mass="266750">MKHFDNTLNYCMDSHVCLHEWFELQAAATPDAIAVSYAGQTWTYGELNRRANTMAYQLIERGVQVGDIVALCLERNGDLIPSLIGILKAGAAYAPIDPTYPTERLQFIIRDCAATAIVSTASLAEKLALKPEQVVDVDHHMVAHESDDNPRPGVTPDRLAYVIYTSGSTGVPKGVLVSHANVTRLFTATQPWFQFSPRDTWTMFHSFAFDFSVWEIWGALLYGGHVIVVPYAVSRSPAAFYRLLSEHRVTVLNQTPSAFRQLMREDERLHGDWPLALRTVVFGGEALEFSSLRPWVERHGDRVPKLINMYGITETTVHVTYREVTAEDIREETSSLVGVPIPDLQLYILDAAQQPVEQGVVGEIYVGGAGVSQGYLNRPELSAERFIANPFSPGGEGRLYRTGDLGRLRPDGELEYHGRSDRQVQLRGFRVELGEIESRLQQHASVGQAIVITRADDQGVQQLMAYIVPAMGHEVNAAELRHHATETLPDYMIPQFFVALDDIPLTDNGKLDTEALPAPQIAAGLDDVLPATPLEAQLAEIWAELLGVERVRVDATFFELGGQSLMLAEMERRLDALFPGKFAIVDLFQHPTIVKLAAHLARDEAAASGLQQAASSMLEAQPRIDLNEPIAIIGMAGRFPGASTVDEFWENLKQGVESIRRVSESELLAAGFPAAFYQNSRYVPATASIDDIDWFDAEFFGISPQEATITDPQHRLFLECAWSALEHAGYDPQQTDRRIGVYAGARPNSYRELVHRTYGDVAPSMAFQTLISNEKDFLATRVSHRLDLCGPSMTIQTGCSTALVAVQLAMQALQTRQCSMALAGGVSVNLEHRYGYLSEEGMILSPDGHVRTFDEAAAGTVFGEGVAIVVLKRLSDAIEHGDTIHAVIKAVALNNDGAAKVSFAAPSIDGQADVVTLAQQLAQVSAESIGYLEAHGTGTYVGDPVEIAALTRAFRQRTDRTQYCAIGSVKTNVGHHDVAAGVTGLIKAVLCVRDGVIVPSLHFQSPNRQANFASSPFYVASHLQDWSVSEYAPWPRRAGVSSFGIGGTNAHAIVEAPPRQGQADAPLTPQLLVLSARDQAALDQMTENLAHHLQTHAEINLANVAYTLQRGRRAFRHRRALVAHSVEDAVTRLSNPRSPGVARGACDSRDDRANVVFMFPGQGSQYINMARGLYQAVPTFRADIDACSELAAPSLGVDLREVMFKEEAAPGQREADQARLTETWLAQPAIFTIEYALARWWFHWGVRPAALVGHSIGEYAAACLAGVFSLDTAMALTILRGRLLHSLPRGAMLAVSLPRHELESILPSTLAVAAVNSPASCVVAGAIESVQGWAQELVANNIAHRPLHTSHAFHSPMTEPILEAFTAAVEQYPLSEPNLPMVSTVTGHWVEAGEMSSAQYWAHNIRRAVQFSDAAGTLLKAGQRYFLEVGPGQTLSSLVRAQPTFDGLVVRSTRHPQEQTDDAVHITQSLGQLWAAGGHVDWNAQRPLDARRVPLPSYPFQRKRFWVNASAPGAYADVTPTAPAQADTAVPRLMNGELAAALPQEHNDFSDWFYVEDWQSKGLEEVSDLGSMSGNWLILTQPEQLRWLAEQLASVVVVQPGAGYARREAGDLTINPDEPSDYDRLFAELLAGGMFPARIVHAWKWGRKEEGRTPVTVLEHLDAEQKLGLYSLQYLIQALGRLRLPHPVRVDVISDQVFAVMANESVYPEHATLIGACKVIPLEYPDVHCRLLDIPVGDEASLQQELGADTQDPLVAYRDGKRFIPGVKPRPLDEACENLAHLKSGGTYLITGGLGGIGHAVARFLARTVQANLVLVGRRPLTEQDSQRMSRLRELESLGARVLYVAADVAELASMRQVIAQAVAEFGPIDGVVHSAGVADSAGAIQLRTREMTEEMLRSKVRGTLVLEAVLAGQPLDFWALFSSISNVLYHNRYGQLSYVAGNSFLEAFAARLRHRGQFAVAIAWDEWQDVGMAAEVAADFAASFGKQQQLFDPLDSFSPQDGERAFHRALASDVATVMISTRDLRLRIRLDVHAKSPFLEAAREMAVASNAGVASPSNQDMASLSGKQQIAQMWQRILGVADIGHDDNYFALGGDSLSAVRFLAEVNREFGEQVPFAAMVEFPTPAMFAEYLELDKKQLSPPKALPTVPVRHTPVVEFSSTGGLPPLFLIHAADGYTLLYNELVDRFDSELPVYGLPSPALYGASLESIESLAAQHVATIRRVRPKGPYLIAGYCMGGTVALDVAQQLRAEGEDVPLLIGIETYNWKYSLAANRARRVQAYYYWQKLDFHFRNFLMLSLQQQRKFVGEKLKVATRRRQVWMSNMLRGRQQATDASGQLDPGQIWRRHDEIAEAYEPQLYTGKFVMFRAQKDYVRYMGTELPVKDGLEMHRLPVYPAGMLAAPFVDRLATDMMRCIHKHVEQDETS</sequence>
<dbReference type="GO" id="GO:0006633">
    <property type="term" value="P:fatty acid biosynthetic process"/>
    <property type="evidence" value="ECO:0007669"/>
    <property type="project" value="InterPro"/>
</dbReference>
<comment type="cofactor">
    <cofactor evidence="1">
        <name>pantetheine 4'-phosphate</name>
        <dbReference type="ChEBI" id="CHEBI:47942"/>
    </cofactor>
</comment>
<dbReference type="Gene3D" id="3.40.47.10">
    <property type="match status" value="1"/>
</dbReference>
<dbReference type="PROSITE" id="PS00606">
    <property type="entry name" value="KS3_1"/>
    <property type="match status" value="1"/>
</dbReference>
<dbReference type="FunFam" id="3.40.50.980:FF:000002">
    <property type="entry name" value="Enterobactin synthetase component F"/>
    <property type="match status" value="1"/>
</dbReference>
<dbReference type="InterPro" id="IPR014043">
    <property type="entry name" value="Acyl_transferase_dom"/>
</dbReference>
<dbReference type="FunFam" id="3.40.50.12780:FF:000012">
    <property type="entry name" value="Non-ribosomal peptide synthetase"/>
    <property type="match status" value="1"/>
</dbReference>
<dbReference type="SUPFAM" id="SSF47336">
    <property type="entry name" value="ACP-like"/>
    <property type="match status" value="2"/>
</dbReference>
<dbReference type="PROSITE" id="PS52004">
    <property type="entry name" value="KS3_2"/>
    <property type="match status" value="1"/>
</dbReference>
<keyword evidence="3" id="KW-0597">Phosphoprotein</keyword>
<evidence type="ECO:0000256" key="1">
    <source>
        <dbReference type="ARBA" id="ARBA00001957"/>
    </source>
</evidence>
<dbReference type="SMART" id="SM00827">
    <property type="entry name" value="PKS_AT"/>
    <property type="match status" value="1"/>
</dbReference>
<dbReference type="InterPro" id="IPR036291">
    <property type="entry name" value="NAD(P)-bd_dom_sf"/>
</dbReference>
<dbReference type="GO" id="GO:0043041">
    <property type="term" value="P:amino acid activation for nonribosomal peptide biosynthetic process"/>
    <property type="evidence" value="ECO:0007669"/>
    <property type="project" value="UniProtKB-ARBA"/>
</dbReference>
<dbReference type="Gene3D" id="3.40.366.10">
    <property type="entry name" value="Malonyl-Coenzyme A Acyl Carrier Protein, domain 2"/>
    <property type="match status" value="1"/>
</dbReference>
<dbReference type="PANTHER" id="PTHR43775">
    <property type="entry name" value="FATTY ACID SYNTHASE"/>
    <property type="match status" value="1"/>
</dbReference>
<dbReference type="SUPFAM" id="SSF55048">
    <property type="entry name" value="Probable ACP-binding domain of malonyl-CoA ACP transacylase"/>
    <property type="match status" value="1"/>
</dbReference>
<keyword evidence="4" id="KW-0808">Transferase</keyword>
<dbReference type="SMART" id="SM00822">
    <property type="entry name" value="PKS_KR"/>
    <property type="match status" value="1"/>
</dbReference>
<dbReference type="InterPro" id="IPR025110">
    <property type="entry name" value="AMP-bd_C"/>
</dbReference>
<dbReference type="InterPro" id="IPR045851">
    <property type="entry name" value="AMP-bd_C_sf"/>
</dbReference>
<feature type="domain" description="Ketosynthase family 3 (KS3)" evidence="9">
    <location>
        <begin position="627"/>
        <end position="1056"/>
    </location>
</feature>
<dbReference type="Gene3D" id="3.30.70.250">
    <property type="entry name" value="Malonyl-CoA ACP transacylase, ACP-binding"/>
    <property type="match status" value="1"/>
</dbReference>
<reference evidence="10 11" key="1">
    <citation type="journal article" date="2014" name="Nature">
        <title>An environmental bacterial taxon with a large and distinct metabolic repertoire.</title>
        <authorList>
            <person name="Wilson M.C."/>
            <person name="Mori T."/>
            <person name="Ruckert C."/>
            <person name="Uria A.R."/>
            <person name="Helf M.J."/>
            <person name="Takada K."/>
            <person name="Gernert C."/>
            <person name="Steffens U.A."/>
            <person name="Heycke N."/>
            <person name="Schmitt S."/>
            <person name="Rinke C."/>
            <person name="Helfrich E.J."/>
            <person name="Brachmann A.O."/>
            <person name="Gurgui C."/>
            <person name="Wakimoto T."/>
            <person name="Kracht M."/>
            <person name="Crusemann M."/>
            <person name="Hentschel U."/>
            <person name="Abe I."/>
            <person name="Matsunaga S."/>
            <person name="Kalinowski J."/>
            <person name="Takeyama H."/>
            <person name="Piel J."/>
        </authorList>
    </citation>
    <scope>NUCLEOTIDE SEQUENCE [LARGE SCALE GENOMIC DNA]</scope>
    <source>
        <strain evidence="11">TSY1</strain>
    </source>
</reference>
<dbReference type="Gene3D" id="1.10.1200.10">
    <property type="entry name" value="ACP-like"/>
    <property type="match status" value="2"/>
</dbReference>
<dbReference type="InterPro" id="IPR014031">
    <property type="entry name" value="Ketoacyl_synth_C"/>
</dbReference>
<dbReference type="InterPro" id="IPR016036">
    <property type="entry name" value="Malonyl_transacylase_ACP-bd"/>
</dbReference>
<keyword evidence="7" id="KW-0511">Multifunctional enzyme</keyword>
<evidence type="ECO:0000256" key="4">
    <source>
        <dbReference type="ARBA" id="ARBA00022679"/>
    </source>
</evidence>
<dbReference type="GO" id="GO:0005737">
    <property type="term" value="C:cytoplasm"/>
    <property type="evidence" value="ECO:0007669"/>
    <property type="project" value="TreeGrafter"/>
</dbReference>
<dbReference type="InterPro" id="IPR029058">
    <property type="entry name" value="AB_hydrolase_fold"/>
</dbReference>
<keyword evidence="6" id="KW-0443">Lipid metabolism</keyword>
<dbReference type="InterPro" id="IPR009081">
    <property type="entry name" value="PP-bd_ACP"/>
</dbReference>